<feature type="signal peptide" evidence="9">
    <location>
        <begin position="1"/>
        <end position="18"/>
    </location>
</feature>
<keyword evidence="7" id="KW-0325">Glycoprotein</keyword>
<evidence type="ECO:0000256" key="5">
    <source>
        <dbReference type="ARBA" id="ARBA00022827"/>
    </source>
</evidence>
<evidence type="ECO:0000259" key="11">
    <source>
        <dbReference type="PROSITE" id="PS00624"/>
    </source>
</evidence>
<reference evidence="12 13" key="1">
    <citation type="submission" date="2024-01" db="EMBL/GenBank/DDBJ databases">
        <title>A draft genome for the cacao thread blight pathogen Marasmiellus scandens.</title>
        <authorList>
            <person name="Baruah I.K."/>
            <person name="Leung J."/>
            <person name="Bukari Y."/>
            <person name="Amoako-Attah I."/>
            <person name="Meinhardt L.W."/>
            <person name="Bailey B.A."/>
            <person name="Cohen S.P."/>
        </authorList>
    </citation>
    <scope>NUCLEOTIDE SEQUENCE [LARGE SCALE GENOMIC DNA]</scope>
    <source>
        <strain evidence="12 13">GH-19</strain>
    </source>
</reference>
<dbReference type="PANTHER" id="PTHR11552">
    <property type="entry name" value="GLUCOSE-METHANOL-CHOLINE GMC OXIDOREDUCTASE"/>
    <property type="match status" value="1"/>
</dbReference>
<keyword evidence="4 9" id="KW-0732">Signal</keyword>
<dbReference type="PROSITE" id="PS00624">
    <property type="entry name" value="GMC_OXRED_2"/>
    <property type="match status" value="1"/>
</dbReference>
<evidence type="ECO:0000256" key="9">
    <source>
        <dbReference type="SAM" id="SignalP"/>
    </source>
</evidence>
<keyword evidence="5 8" id="KW-0274">FAD</keyword>
<comment type="caution">
    <text evidence="12">The sequence shown here is derived from an EMBL/GenBank/DDBJ whole genome shotgun (WGS) entry which is preliminary data.</text>
</comment>
<evidence type="ECO:0000313" key="12">
    <source>
        <dbReference type="EMBL" id="KAK7451165.1"/>
    </source>
</evidence>
<dbReference type="InterPro" id="IPR012132">
    <property type="entry name" value="GMC_OxRdtase"/>
</dbReference>
<dbReference type="EMBL" id="JBANRG010000031">
    <property type="protein sequence ID" value="KAK7451165.1"/>
    <property type="molecule type" value="Genomic_DNA"/>
</dbReference>
<keyword evidence="3 8" id="KW-0285">Flavoprotein</keyword>
<evidence type="ECO:0000256" key="6">
    <source>
        <dbReference type="ARBA" id="ARBA00023002"/>
    </source>
</evidence>
<dbReference type="InterPro" id="IPR036188">
    <property type="entry name" value="FAD/NAD-bd_sf"/>
</dbReference>
<evidence type="ECO:0000256" key="3">
    <source>
        <dbReference type="ARBA" id="ARBA00022630"/>
    </source>
</evidence>
<organism evidence="12 13">
    <name type="scientific">Marasmiellus scandens</name>
    <dbReference type="NCBI Taxonomy" id="2682957"/>
    <lineage>
        <taxon>Eukaryota</taxon>
        <taxon>Fungi</taxon>
        <taxon>Dikarya</taxon>
        <taxon>Basidiomycota</taxon>
        <taxon>Agaricomycotina</taxon>
        <taxon>Agaricomycetes</taxon>
        <taxon>Agaricomycetidae</taxon>
        <taxon>Agaricales</taxon>
        <taxon>Marasmiineae</taxon>
        <taxon>Omphalotaceae</taxon>
        <taxon>Marasmiellus</taxon>
    </lineage>
</organism>
<name>A0ABR1J9C4_9AGAR</name>
<dbReference type="Gene3D" id="3.50.50.60">
    <property type="entry name" value="FAD/NAD(P)-binding domain"/>
    <property type="match status" value="1"/>
</dbReference>
<accession>A0ABR1J9C4</accession>
<evidence type="ECO:0000256" key="1">
    <source>
        <dbReference type="ARBA" id="ARBA00001974"/>
    </source>
</evidence>
<dbReference type="PIRSF" id="PIRSF000137">
    <property type="entry name" value="Alcohol_oxidase"/>
    <property type="match status" value="1"/>
</dbReference>
<dbReference type="Pfam" id="PF05199">
    <property type="entry name" value="GMC_oxred_C"/>
    <property type="match status" value="1"/>
</dbReference>
<evidence type="ECO:0000256" key="2">
    <source>
        <dbReference type="ARBA" id="ARBA00010790"/>
    </source>
</evidence>
<evidence type="ECO:0000256" key="8">
    <source>
        <dbReference type="RuleBase" id="RU003968"/>
    </source>
</evidence>
<evidence type="ECO:0000259" key="10">
    <source>
        <dbReference type="PROSITE" id="PS00623"/>
    </source>
</evidence>
<dbReference type="PANTHER" id="PTHR11552:SF201">
    <property type="entry name" value="GLUCOSE-METHANOL-CHOLINE OXIDOREDUCTASE N-TERMINAL DOMAIN-CONTAINING PROTEIN"/>
    <property type="match status" value="1"/>
</dbReference>
<dbReference type="PROSITE" id="PS00623">
    <property type="entry name" value="GMC_OXRED_1"/>
    <property type="match status" value="1"/>
</dbReference>
<comment type="similarity">
    <text evidence="2 8">Belongs to the GMC oxidoreductase family.</text>
</comment>
<evidence type="ECO:0000256" key="7">
    <source>
        <dbReference type="ARBA" id="ARBA00023180"/>
    </source>
</evidence>
<dbReference type="SUPFAM" id="SSF54373">
    <property type="entry name" value="FAD-linked reductases, C-terminal domain"/>
    <property type="match status" value="1"/>
</dbReference>
<protein>
    <recommendedName>
        <fullName evidence="10 11">Glucose-methanol-choline oxidoreductase N-terminal domain-containing protein</fullName>
    </recommendedName>
</protein>
<evidence type="ECO:0000256" key="4">
    <source>
        <dbReference type="ARBA" id="ARBA00022729"/>
    </source>
</evidence>
<feature type="domain" description="Glucose-methanol-choline oxidoreductase N-terminal" evidence="11">
    <location>
        <begin position="297"/>
        <end position="311"/>
    </location>
</feature>
<dbReference type="SUPFAM" id="SSF51905">
    <property type="entry name" value="FAD/NAD(P)-binding domain"/>
    <property type="match status" value="1"/>
</dbReference>
<dbReference type="InterPro" id="IPR000172">
    <property type="entry name" value="GMC_OxRdtase_N"/>
</dbReference>
<dbReference type="Proteomes" id="UP001498398">
    <property type="component" value="Unassembled WGS sequence"/>
</dbReference>
<keyword evidence="13" id="KW-1185">Reference proteome</keyword>
<dbReference type="Pfam" id="PF00732">
    <property type="entry name" value="GMC_oxred_N"/>
    <property type="match status" value="1"/>
</dbReference>
<keyword evidence="6" id="KW-0560">Oxidoreductase</keyword>
<comment type="cofactor">
    <cofactor evidence="1">
        <name>FAD</name>
        <dbReference type="ChEBI" id="CHEBI:57692"/>
    </cofactor>
</comment>
<gene>
    <name evidence="12" type="ORF">VKT23_012496</name>
</gene>
<evidence type="ECO:0000313" key="13">
    <source>
        <dbReference type="Proteomes" id="UP001498398"/>
    </source>
</evidence>
<dbReference type="InterPro" id="IPR007867">
    <property type="entry name" value="GMC_OxRtase_C"/>
</dbReference>
<feature type="domain" description="Glucose-methanol-choline oxidoreductase N-terminal" evidence="10">
    <location>
        <begin position="99"/>
        <end position="122"/>
    </location>
</feature>
<feature type="chain" id="PRO_5047010690" description="Glucose-methanol-choline oxidoreductase N-terminal domain-containing protein" evidence="9">
    <location>
        <begin position="19"/>
        <end position="632"/>
    </location>
</feature>
<dbReference type="Gene3D" id="3.30.560.10">
    <property type="entry name" value="Glucose Oxidase, domain 3"/>
    <property type="match status" value="1"/>
</dbReference>
<proteinExistence type="inferred from homology"/>
<sequence length="632" mass="68747">MQIWLQLLVAFGCPFANALVYDYVVLGGGTAGLVVANRLSEDSSKEVLVLEAGPNAENLQEVFVPGLIGAGQAFTTLNWAYNTVPQEHLNNRTLTLNAGKALGGSTVINSMVFTRAEKQQYDAWGILNNDSSWTWDSLLPYFRKSEIFTPPNDFQRENGANFVPSAHGFNELDGRVKAGFPNYFFQQWKLWRQTSMNLGFAASPDLTNGLPHAVGVAAASIDPKNNTRCSAACAYYSPYADRPNLTVLTNATVTRIIWANRAASCGLTASAVEYIDAENRTITVSINPGGEVILSAGTIGSPKILELSGVGNSSILAAAGVAPVLNLPSVGENFADHVHSWANAFTNASVTEDLLTLNPDFAQQQLDLWFENRTGLYSSASRSLGIAAPSDVINMTKFKYLLDESEEQRNLFADRFSNGNPLLAKGIKAQHKLALALYRQNKNLPLEMNLSPGYSGPTSFDDRPRRTYNTIHSVLYSPLSRGRTHISSSNPLAPPVLDPAYWAHPLDVAIHVGGIKLARKMLTTFPMSSVYQGEFEPGIDKVTDDEIENWLRSVVKSDTHEIGSMSMLPQELGGVVDTKLKIYGTENVRVADASIIPFPISAHLSSSVYMIGEKVTSPLLLFETFLNSSKGG</sequence>